<organism evidence="14 15">
    <name type="scientific">Popillia japonica</name>
    <name type="common">Japanese beetle</name>
    <dbReference type="NCBI Taxonomy" id="7064"/>
    <lineage>
        <taxon>Eukaryota</taxon>
        <taxon>Metazoa</taxon>
        <taxon>Ecdysozoa</taxon>
        <taxon>Arthropoda</taxon>
        <taxon>Hexapoda</taxon>
        <taxon>Insecta</taxon>
        <taxon>Pterygota</taxon>
        <taxon>Neoptera</taxon>
        <taxon>Endopterygota</taxon>
        <taxon>Coleoptera</taxon>
        <taxon>Polyphaga</taxon>
        <taxon>Scarabaeiformia</taxon>
        <taxon>Scarabaeidae</taxon>
        <taxon>Rutelinae</taxon>
        <taxon>Popillia</taxon>
    </lineage>
</organism>
<sequence>MADTSQIVSVKGKVLVGPENYWLQDILEHITTVVHVLALGLTLFIVYLCFLEETFSLRTWHVFLYTVGWILLVTEGILYVTKENILAKRATSRWRVHIHWVVIMLGVGLSIGGFVTIYYSKSGNHYVSTHAITGLVSGIFGCLACINGVPALFSTSLRRIVPPNQWSSSII</sequence>
<dbReference type="SMART" id="SM00665">
    <property type="entry name" value="B561"/>
    <property type="match status" value="1"/>
</dbReference>
<keyword evidence="9" id="KW-0408">Iron</keyword>
<keyword evidence="3" id="KW-0813">Transport</keyword>
<dbReference type="PANTHER" id="PTHR15422">
    <property type="entry name" value="OS05G0565100 PROTEIN"/>
    <property type="match status" value="1"/>
</dbReference>
<evidence type="ECO:0000313" key="15">
    <source>
        <dbReference type="Proteomes" id="UP001458880"/>
    </source>
</evidence>
<evidence type="ECO:0000256" key="5">
    <source>
        <dbReference type="ARBA" id="ARBA00022692"/>
    </source>
</evidence>
<proteinExistence type="predicted"/>
<evidence type="ECO:0000256" key="2">
    <source>
        <dbReference type="ARBA" id="ARBA00004141"/>
    </source>
</evidence>
<dbReference type="PANTHER" id="PTHR15422:SF45">
    <property type="entry name" value="CYTOCHROME B561 DOMAIN-CONTAINING PROTEIN"/>
    <property type="match status" value="1"/>
</dbReference>
<comment type="cofactor">
    <cofactor evidence="1">
        <name>heme b</name>
        <dbReference type="ChEBI" id="CHEBI:60344"/>
    </cofactor>
</comment>
<evidence type="ECO:0000313" key="14">
    <source>
        <dbReference type="EMBL" id="KAK9702747.1"/>
    </source>
</evidence>
<keyword evidence="15" id="KW-1185">Reference proteome</keyword>
<accession>A0AAW1JGJ5</accession>
<dbReference type="GO" id="GO:0140575">
    <property type="term" value="F:transmembrane monodehydroascorbate reductase activity"/>
    <property type="evidence" value="ECO:0007669"/>
    <property type="project" value="InterPro"/>
</dbReference>
<keyword evidence="6" id="KW-0479">Metal-binding</keyword>
<dbReference type="Gene3D" id="1.20.120.1770">
    <property type="match status" value="1"/>
</dbReference>
<keyword evidence="8 12" id="KW-1133">Transmembrane helix</keyword>
<keyword evidence="5 12" id="KW-0812">Transmembrane</keyword>
<keyword evidence="7" id="KW-0249">Electron transport</keyword>
<reference evidence="14 15" key="1">
    <citation type="journal article" date="2024" name="BMC Genomics">
        <title>De novo assembly and annotation of Popillia japonica's genome with initial clues to its potential as an invasive pest.</title>
        <authorList>
            <person name="Cucini C."/>
            <person name="Boschi S."/>
            <person name="Funari R."/>
            <person name="Cardaioli E."/>
            <person name="Iannotti N."/>
            <person name="Marturano G."/>
            <person name="Paoli F."/>
            <person name="Bruttini M."/>
            <person name="Carapelli A."/>
            <person name="Frati F."/>
            <person name="Nardi F."/>
        </authorList>
    </citation>
    <scope>NUCLEOTIDE SEQUENCE [LARGE SCALE GENOMIC DNA]</scope>
    <source>
        <strain evidence="14">DMR45628</strain>
    </source>
</reference>
<feature type="transmembrane region" description="Helical" evidence="12">
    <location>
        <begin position="62"/>
        <end position="80"/>
    </location>
</feature>
<dbReference type="EC" id="7.2.1.3" evidence="11"/>
<name>A0AAW1JGJ5_POPJA</name>
<keyword evidence="4" id="KW-0349">Heme</keyword>
<evidence type="ECO:0000256" key="11">
    <source>
        <dbReference type="ARBA" id="ARBA00024225"/>
    </source>
</evidence>
<comment type="subcellular location">
    <subcellularLocation>
        <location evidence="2">Membrane</location>
        <topology evidence="2">Multi-pass membrane protein</topology>
    </subcellularLocation>
</comment>
<dbReference type="InterPro" id="IPR045150">
    <property type="entry name" value="CYB561D1/2"/>
</dbReference>
<feature type="domain" description="Cytochrome b561" evidence="13">
    <location>
        <begin position="27"/>
        <end position="171"/>
    </location>
</feature>
<protein>
    <recommendedName>
        <fullName evidence="11">ascorbate ferrireductase (transmembrane)</fullName>
        <ecNumber evidence="11">7.2.1.3</ecNumber>
    </recommendedName>
</protein>
<evidence type="ECO:0000256" key="10">
    <source>
        <dbReference type="ARBA" id="ARBA00023136"/>
    </source>
</evidence>
<dbReference type="GO" id="GO:0016020">
    <property type="term" value="C:membrane"/>
    <property type="evidence" value="ECO:0007669"/>
    <property type="project" value="UniProtKB-SubCell"/>
</dbReference>
<evidence type="ECO:0000256" key="12">
    <source>
        <dbReference type="SAM" id="Phobius"/>
    </source>
</evidence>
<evidence type="ECO:0000256" key="3">
    <source>
        <dbReference type="ARBA" id="ARBA00022448"/>
    </source>
</evidence>
<evidence type="ECO:0000256" key="8">
    <source>
        <dbReference type="ARBA" id="ARBA00022989"/>
    </source>
</evidence>
<dbReference type="PROSITE" id="PS50939">
    <property type="entry name" value="CYTOCHROME_B561"/>
    <property type="match status" value="1"/>
</dbReference>
<dbReference type="EMBL" id="JASPKY010000384">
    <property type="protein sequence ID" value="KAK9702747.1"/>
    <property type="molecule type" value="Genomic_DNA"/>
</dbReference>
<feature type="transmembrane region" description="Helical" evidence="12">
    <location>
        <begin position="30"/>
        <end position="50"/>
    </location>
</feature>
<evidence type="ECO:0000256" key="1">
    <source>
        <dbReference type="ARBA" id="ARBA00001970"/>
    </source>
</evidence>
<comment type="caution">
    <text evidence="14">The sequence shown here is derived from an EMBL/GenBank/DDBJ whole genome shotgun (WGS) entry which is preliminary data.</text>
</comment>
<dbReference type="Proteomes" id="UP001458880">
    <property type="component" value="Unassembled WGS sequence"/>
</dbReference>
<dbReference type="GO" id="GO:0140571">
    <property type="term" value="F:transmembrane ascorbate ferrireductase activity"/>
    <property type="evidence" value="ECO:0007669"/>
    <property type="project" value="UniProtKB-EC"/>
</dbReference>
<evidence type="ECO:0000256" key="6">
    <source>
        <dbReference type="ARBA" id="ARBA00022723"/>
    </source>
</evidence>
<dbReference type="InterPro" id="IPR006593">
    <property type="entry name" value="Cyt_b561/ferric_Rdtase_TM"/>
</dbReference>
<evidence type="ECO:0000256" key="7">
    <source>
        <dbReference type="ARBA" id="ARBA00022982"/>
    </source>
</evidence>
<evidence type="ECO:0000259" key="13">
    <source>
        <dbReference type="PROSITE" id="PS50939"/>
    </source>
</evidence>
<feature type="transmembrane region" description="Helical" evidence="12">
    <location>
        <begin position="100"/>
        <end position="119"/>
    </location>
</feature>
<dbReference type="Pfam" id="PF03188">
    <property type="entry name" value="Cytochrom_B561"/>
    <property type="match status" value="1"/>
</dbReference>
<feature type="transmembrane region" description="Helical" evidence="12">
    <location>
        <begin position="131"/>
        <end position="153"/>
    </location>
</feature>
<gene>
    <name evidence="14" type="ORF">QE152_g29747</name>
</gene>
<dbReference type="GO" id="GO:0046872">
    <property type="term" value="F:metal ion binding"/>
    <property type="evidence" value="ECO:0007669"/>
    <property type="project" value="UniProtKB-KW"/>
</dbReference>
<evidence type="ECO:0000256" key="4">
    <source>
        <dbReference type="ARBA" id="ARBA00022617"/>
    </source>
</evidence>
<evidence type="ECO:0000256" key="9">
    <source>
        <dbReference type="ARBA" id="ARBA00023004"/>
    </source>
</evidence>
<keyword evidence="10 12" id="KW-0472">Membrane</keyword>
<dbReference type="AlphaFoldDB" id="A0AAW1JGJ5"/>